<reference evidence="2" key="1">
    <citation type="journal article" date="2023" name="Hortic. Res.">
        <title>A chromosome-level phased genome enabling allele-level studies in sweet orange: a case study on citrus Huanglongbing tolerance.</title>
        <authorList>
            <person name="Wu B."/>
            <person name="Yu Q."/>
            <person name="Deng Z."/>
            <person name="Duan Y."/>
            <person name="Luo F."/>
            <person name="Gmitter F. Jr."/>
        </authorList>
    </citation>
    <scope>NUCLEOTIDE SEQUENCE [LARGE SCALE GENOMIC DNA]</scope>
    <source>
        <strain evidence="2">cv. Valencia</strain>
    </source>
</reference>
<evidence type="ECO:0000313" key="2">
    <source>
        <dbReference type="Proteomes" id="UP000829398"/>
    </source>
</evidence>
<dbReference type="EMBL" id="CM039177">
    <property type="protein sequence ID" value="KAH9694738.1"/>
    <property type="molecule type" value="Genomic_DNA"/>
</dbReference>
<dbReference type="Proteomes" id="UP000829398">
    <property type="component" value="Chromosome 8"/>
</dbReference>
<gene>
    <name evidence="1" type="ORF">KPL71_022522</name>
</gene>
<sequence>MVLEATMICIDNSEWMRNGDYSPSRLRAQADAVSLICGAKTQSNPENTVGILTMGGKGVRVLTTPTTDLGKILACMHELDIGGEMNIAAGIQVAQLALKHRQNKNQRQRIIVFAGSPVKYDRKVMEMIGKKLKKNSVAIDIVNFGEDDDGKPEKLEALLAAVNNNDSSHLVHVPTGPNALSDVLISSPVFTADGEGGSGFAAAAAAAAAGGVSDFDFGVDPNIDPELALALRVSMEEERARQEAAAKRAADEASRQGKEEEPLSNSQDATMTDNTNNTAAETTEKTADPMVSVTFALVFCVLFILNSRR</sequence>
<accession>A0ACB8ICM1</accession>
<comment type="caution">
    <text evidence="1">The sequence shown here is derived from an EMBL/GenBank/DDBJ whole genome shotgun (WGS) entry which is preliminary data.</text>
</comment>
<protein>
    <submittedName>
        <fullName evidence="1">26S proteasome non-ATPase regulatory subunit 4-like</fullName>
    </submittedName>
</protein>
<evidence type="ECO:0000313" key="1">
    <source>
        <dbReference type="EMBL" id="KAH9694738.1"/>
    </source>
</evidence>
<name>A0ACB8ICM1_CITSI</name>
<keyword evidence="2" id="KW-1185">Reference proteome</keyword>
<organism evidence="1 2">
    <name type="scientific">Citrus sinensis</name>
    <name type="common">Sweet orange</name>
    <name type="synonym">Citrus aurantium var. sinensis</name>
    <dbReference type="NCBI Taxonomy" id="2711"/>
    <lineage>
        <taxon>Eukaryota</taxon>
        <taxon>Viridiplantae</taxon>
        <taxon>Streptophyta</taxon>
        <taxon>Embryophyta</taxon>
        <taxon>Tracheophyta</taxon>
        <taxon>Spermatophyta</taxon>
        <taxon>Magnoliopsida</taxon>
        <taxon>eudicotyledons</taxon>
        <taxon>Gunneridae</taxon>
        <taxon>Pentapetalae</taxon>
        <taxon>rosids</taxon>
        <taxon>malvids</taxon>
        <taxon>Sapindales</taxon>
        <taxon>Rutaceae</taxon>
        <taxon>Aurantioideae</taxon>
        <taxon>Citrus</taxon>
    </lineage>
</organism>
<proteinExistence type="predicted"/>